<dbReference type="InterPro" id="IPR010182">
    <property type="entry name" value="ArgE/DapE"/>
</dbReference>
<dbReference type="Pfam" id="PF01546">
    <property type="entry name" value="Peptidase_M20"/>
    <property type="match status" value="1"/>
</dbReference>
<dbReference type="CDD" id="cd03894">
    <property type="entry name" value="M20_ArgE"/>
    <property type="match status" value="1"/>
</dbReference>
<proteinExistence type="inferred from homology"/>
<dbReference type="GO" id="GO:0008777">
    <property type="term" value="F:acetylornithine deacetylase activity"/>
    <property type="evidence" value="ECO:0007669"/>
    <property type="project" value="TreeGrafter"/>
</dbReference>
<dbReference type="NCBIfam" id="TIGR01892">
    <property type="entry name" value="AcOrn-deacetyl"/>
    <property type="match status" value="1"/>
</dbReference>
<dbReference type="GO" id="GO:0009089">
    <property type="term" value="P:lysine biosynthetic process via diaminopimelate"/>
    <property type="evidence" value="ECO:0007669"/>
    <property type="project" value="UniProtKB-UniPathway"/>
</dbReference>
<evidence type="ECO:0000256" key="6">
    <source>
        <dbReference type="ARBA" id="ARBA00016853"/>
    </source>
</evidence>
<evidence type="ECO:0000256" key="4">
    <source>
        <dbReference type="ARBA" id="ARBA00005691"/>
    </source>
</evidence>
<accession>A0A843YVB8</accession>
<evidence type="ECO:0000313" key="16">
    <source>
        <dbReference type="EMBL" id="MQR01937.1"/>
    </source>
</evidence>
<name>A0A843YVB8_9BURK</name>
<evidence type="ECO:0000256" key="7">
    <source>
        <dbReference type="ARBA" id="ARBA00022490"/>
    </source>
</evidence>
<keyword evidence="12" id="KW-0862">Zinc</keyword>
<evidence type="ECO:0000256" key="11">
    <source>
        <dbReference type="ARBA" id="ARBA00022801"/>
    </source>
</evidence>
<keyword evidence="13" id="KW-0170">Cobalt</keyword>
<dbReference type="EC" id="3.5.1.18" evidence="5"/>
<dbReference type="InterPro" id="IPR002933">
    <property type="entry name" value="Peptidase_M20"/>
</dbReference>
<evidence type="ECO:0000313" key="17">
    <source>
        <dbReference type="Proteomes" id="UP000451565"/>
    </source>
</evidence>
<keyword evidence="10" id="KW-0479">Metal-binding</keyword>
<evidence type="ECO:0000259" key="15">
    <source>
        <dbReference type="Pfam" id="PF07687"/>
    </source>
</evidence>
<dbReference type="AlphaFoldDB" id="A0A843YVB8"/>
<comment type="caution">
    <text evidence="16">The sequence shown here is derived from an EMBL/GenBank/DDBJ whole genome shotgun (WGS) entry which is preliminary data.</text>
</comment>
<dbReference type="PANTHER" id="PTHR43808:SF31">
    <property type="entry name" value="N-ACETYL-L-CITRULLINE DEACETYLASE"/>
    <property type="match status" value="1"/>
</dbReference>
<dbReference type="GO" id="GO:0009014">
    <property type="term" value="F:succinyl-diaminopimelate desuccinylase activity"/>
    <property type="evidence" value="ECO:0007669"/>
    <property type="project" value="UniProtKB-EC"/>
</dbReference>
<dbReference type="Proteomes" id="UP000451565">
    <property type="component" value="Unassembled WGS sequence"/>
</dbReference>
<dbReference type="GO" id="GO:0006526">
    <property type="term" value="P:L-arginine biosynthetic process"/>
    <property type="evidence" value="ECO:0007669"/>
    <property type="project" value="UniProtKB-KW"/>
</dbReference>
<keyword evidence="8" id="KW-0055">Arginine biosynthesis</keyword>
<evidence type="ECO:0000256" key="1">
    <source>
        <dbReference type="ARBA" id="ARBA00001941"/>
    </source>
</evidence>
<comment type="catalytic activity">
    <reaction evidence="14">
        <text>N-succinyl-(2S,6S)-2,6-diaminopimelate + H2O = (2S,6S)-2,6-diaminopimelate + succinate</text>
        <dbReference type="Rhea" id="RHEA:22608"/>
        <dbReference type="ChEBI" id="CHEBI:15377"/>
        <dbReference type="ChEBI" id="CHEBI:30031"/>
        <dbReference type="ChEBI" id="CHEBI:57609"/>
        <dbReference type="ChEBI" id="CHEBI:58087"/>
        <dbReference type="EC" id="3.5.1.18"/>
    </reaction>
</comment>
<dbReference type="OrthoDB" id="3665926at2"/>
<dbReference type="SUPFAM" id="SSF53187">
    <property type="entry name" value="Zn-dependent exopeptidases"/>
    <property type="match status" value="1"/>
</dbReference>
<evidence type="ECO:0000256" key="12">
    <source>
        <dbReference type="ARBA" id="ARBA00022833"/>
    </source>
</evidence>
<evidence type="ECO:0000256" key="13">
    <source>
        <dbReference type="ARBA" id="ARBA00023285"/>
    </source>
</evidence>
<dbReference type="Gene3D" id="3.30.70.360">
    <property type="match status" value="1"/>
</dbReference>
<dbReference type="InterPro" id="IPR010169">
    <property type="entry name" value="AcOrn-deacetyl"/>
</dbReference>
<evidence type="ECO:0000256" key="8">
    <source>
        <dbReference type="ARBA" id="ARBA00022571"/>
    </source>
</evidence>
<dbReference type="InterPro" id="IPR050072">
    <property type="entry name" value="Peptidase_M20A"/>
</dbReference>
<comment type="pathway">
    <text evidence="3">Amino-acid biosynthesis; L-lysine biosynthesis via DAP pathway; LL-2,6-diaminopimelate from (S)-tetrahydrodipicolinate (succinylase route): step 3/3.</text>
</comment>
<comment type="cofactor">
    <cofactor evidence="1">
        <name>Co(2+)</name>
        <dbReference type="ChEBI" id="CHEBI:48828"/>
    </cofactor>
</comment>
<keyword evidence="17" id="KW-1185">Reference proteome</keyword>
<dbReference type="SUPFAM" id="SSF55031">
    <property type="entry name" value="Bacterial exopeptidase dimerisation domain"/>
    <property type="match status" value="1"/>
</dbReference>
<evidence type="ECO:0000256" key="14">
    <source>
        <dbReference type="ARBA" id="ARBA00051301"/>
    </source>
</evidence>
<protein>
    <recommendedName>
        <fullName evidence="6">Probable succinyl-diaminopimelate desuccinylase</fullName>
        <ecNumber evidence="5">3.5.1.18</ecNumber>
    </recommendedName>
</protein>
<dbReference type="RefSeq" id="WP_153235513.1">
    <property type="nucleotide sequence ID" value="NZ_WINI01000007.1"/>
</dbReference>
<dbReference type="NCBIfam" id="TIGR01910">
    <property type="entry name" value="DapE-ArgE"/>
    <property type="match status" value="1"/>
</dbReference>
<dbReference type="Gene3D" id="3.40.630.10">
    <property type="entry name" value="Zn peptidases"/>
    <property type="match status" value="1"/>
</dbReference>
<dbReference type="GO" id="GO:0046872">
    <property type="term" value="F:metal ion binding"/>
    <property type="evidence" value="ECO:0007669"/>
    <property type="project" value="UniProtKB-KW"/>
</dbReference>
<evidence type="ECO:0000256" key="5">
    <source>
        <dbReference type="ARBA" id="ARBA00011921"/>
    </source>
</evidence>
<comment type="cofactor">
    <cofactor evidence="2">
        <name>Zn(2+)</name>
        <dbReference type="ChEBI" id="CHEBI:29105"/>
    </cofactor>
</comment>
<keyword evidence="9" id="KW-0028">Amino-acid biosynthesis</keyword>
<dbReference type="Pfam" id="PF07687">
    <property type="entry name" value="M20_dimer"/>
    <property type="match status" value="1"/>
</dbReference>
<dbReference type="EMBL" id="WINI01000007">
    <property type="protein sequence ID" value="MQR01937.1"/>
    <property type="molecule type" value="Genomic_DNA"/>
</dbReference>
<evidence type="ECO:0000256" key="9">
    <source>
        <dbReference type="ARBA" id="ARBA00022605"/>
    </source>
</evidence>
<keyword evidence="11 16" id="KW-0378">Hydrolase</keyword>
<keyword evidence="7" id="KW-0963">Cytoplasm</keyword>
<comment type="similarity">
    <text evidence="4">Belongs to the peptidase M20A family. ArgE subfamily.</text>
</comment>
<sequence length="397" mass="43064">MNNSISPTLLRPSADVLTMIESLIAFPTVSRDSNLGLIEWIRDYLAGLGVSSRLTYDVSGKKANLFATLGEGSKPGLIISGHTDVVPVDGQAWDTDPFKATIKDGLLYGRGSCDMKSYIATALALAPKFLAAKMDAPLHFAFSYDEEVGCIGVQGLIADLQELNLKAAGCIVGEPTSMQPIIAHKGTHRFRCCITGREAHSSYTTLGVNAVEYAARIIVYIRQMADRFAQLETRDYGFTVPYTTMQTGLIRGGLAANIVPKECEFEFEARTMPGVEADHFYQEVQNFAAQLLPEMQRVEPNAKIAFEWLASAPGLSTKEHDAIAQLAISLSRSTSTGAVSYGTEAGLFQRAGIPTVVCGPGSIEQAHRPNEFVALEQLVQCEAFLLRLLDPMPSFSK</sequence>
<evidence type="ECO:0000256" key="2">
    <source>
        <dbReference type="ARBA" id="ARBA00001947"/>
    </source>
</evidence>
<dbReference type="PROSITE" id="PS00759">
    <property type="entry name" value="ARGE_DAPE_CPG2_2"/>
    <property type="match status" value="1"/>
</dbReference>
<evidence type="ECO:0000256" key="10">
    <source>
        <dbReference type="ARBA" id="ARBA00022723"/>
    </source>
</evidence>
<dbReference type="InterPro" id="IPR011650">
    <property type="entry name" value="Peptidase_M20_dimer"/>
</dbReference>
<dbReference type="InterPro" id="IPR001261">
    <property type="entry name" value="ArgE/DapE_CS"/>
</dbReference>
<feature type="domain" description="Peptidase M20 dimerisation" evidence="15">
    <location>
        <begin position="182"/>
        <end position="294"/>
    </location>
</feature>
<dbReference type="NCBIfam" id="NF005710">
    <property type="entry name" value="PRK07522.1"/>
    <property type="match status" value="1"/>
</dbReference>
<dbReference type="UniPathway" id="UPA00034">
    <property type="reaction ID" value="UER00021"/>
</dbReference>
<dbReference type="InterPro" id="IPR036264">
    <property type="entry name" value="Bact_exopeptidase_dim_dom"/>
</dbReference>
<evidence type="ECO:0000256" key="3">
    <source>
        <dbReference type="ARBA" id="ARBA00005130"/>
    </source>
</evidence>
<dbReference type="PANTHER" id="PTHR43808">
    <property type="entry name" value="ACETYLORNITHINE DEACETYLASE"/>
    <property type="match status" value="1"/>
</dbReference>
<organism evidence="16 17">
    <name type="scientific">Glaciimonas soli</name>
    <dbReference type="NCBI Taxonomy" id="2590999"/>
    <lineage>
        <taxon>Bacteria</taxon>
        <taxon>Pseudomonadati</taxon>
        <taxon>Pseudomonadota</taxon>
        <taxon>Betaproteobacteria</taxon>
        <taxon>Burkholderiales</taxon>
        <taxon>Oxalobacteraceae</taxon>
        <taxon>Glaciimonas</taxon>
    </lineage>
</organism>
<gene>
    <name evidence="16" type="primary">argE</name>
    <name evidence="16" type="ORF">GEV47_14760</name>
</gene>
<reference evidence="16 17" key="1">
    <citation type="submission" date="2019-10" db="EMBL/GenBank/DDBJ databases">
        <title>Glaciimonas soli sp. nov., a psychrophilic bacterium isolated from the forest soil of a high elevation mountain in Taiwan.</title>
        <authorList>
            <person name="Wang L.-T."/>
            <person name="Shieh W.Y."/>
        </authorList>
    </citation>
    <scope>NUCLEOTIDE SEQUENCE [LARGE SCALE GENOMIC DNA]</scope>
    <source>
        <strain evidence="16 17">GS1</strain>
    </source>
</reference>